<organism evidence="2 3">
    <name type="scientific">Trabulsiella guamensis ATCC 49490</name>
    <dbReference type="NCBI Taxonomy" id="1005994"/>
    <lineage>
        <taxon>Bacteria</taxon>
        <taxon>Pseudomonadati</taxon>
        <taxon>Pseudomonadota</taxon>
        <taxon>Gammaproteobacteria</taxon>
        <taxon>Enterobacterales</taxon>
        <taxon>Enterobacteriaceae</taxon>
        <taxon>Trabulsiella</taxon>
    </lineage>
</organism>
<dbReference type="SUPFAM" id="SSF52499">
    <property type="entry name" value="Isochorismatase-like hydrolases"/>
    <property type="match status" value="1"/>
</dbReference>
<feature type="domain" description="Isochorismatase-like" evidence="1">
    <location>
        <begin position="15"/>
        <end position="166"/>
    </location>
</feature>
<dbReference type="InterPro" id="IPR036380">
    <property type="entry name" value="Isochorismatase-like_sf"/>
</dbReference>
<dbReference type="CDD" id="cd01012">
    <property type="entry name" value="YcaC_related"/>
    <property type="match status" value="1"/>
</dbReference>
<dbReference type="InterPro" id="IPR048239">
    <property type="entry name" value="YcaC"/>
</dbReference>
<gene>
    <name evidence="2" type="ORF">GTGU_00657</name>
</gene>
<evidence type="ECO:0000313" key="2">
    <source>
        <dbReference type="EMBL" id="KFC10327.1"/>
    </source>
</evidence>
<evidence type="ECO:0000259" key="1">
    <source>
        <dbReference type="Pfam" id="PF00857"/>
    </source>
</evidence>
<dbReference type="PANTHER" id="PTHR43559:SF3">
    <property type="entry name" value="HYDROLASE YCAC-RELATED"/>
    <property type="match status" value="1"/>
</dbReference>
<dbReference type="Pfam" id="PF00857">
    <property type="entry name" value="Isochorismatase"/>
    <property type="match status" value="1"/>
</dbReference>
<name>A0A085AJD2_9ENTR</name>
<dbReference type="eggNOG" id="COG1335">
    <property type="taxonomic scope" value="Bacteria"/>
</dbReference>
<dbReference type="InterPro" id="IPR000868">
    <property type="entry name" value="Isochorismatase-like_dom"/>
</dbReference>
<dbReference type="NCBIfam" id="NF041461">
    <property type="entry name" value="C_hydro_YcaC"/>
    <property type="match status" value="1"/>
</dbReference>
<dbReference type="OrthoDB" id="5786063at2"/>
<evidence type="ECO:0000313" key="3">
    <source>
        <dbReference type="Proteomes" id="UP000028630"/>
    </source>
</evidence>
<comment type="caution">
    <text evidence="2">The sequence shown here is derived from an EMBL/GenBank/DDBJ whole genome shotgun (WGS) entry which is preliminary data.</text>
</comment>
<proteinExistence type="predicted"/>
<reference evidence="3" key="1">
    <citation type="submission" date="2014-05" db="EMBL/GenBank/DDBJ databases">
        <title>ATOL: Assembling a taxonomically balanced genome-scale reconstruction of the evolutionary history of the Enterobacteriaceae.</title>
        <authorList>
            <person name="Plunkett G. III"/>
            <person name="Neeno-Eckwall E.C."/>
            <person name="Glasner J.D."/>
            <person name="Perna N.T."/>
        </authorList>
    </citation>
    <scope>NUCLEOTIDE SEQUENCE [LARGE SCALE GENOMIC DNA]</scope>
    <source>
        <strain evidence="3">ATCC 49490</strain>
    </source>
</reference>
<dbReference type="RefSeq" id="WP_038154187.1">
    <property type="nucleotide sequence ID" value="NZ_JMTB01000031.1"/>
</dbReference>
<dbReference type="EMBL" id="JMTB01000031">
    <property type="protein sequence ID" value="KFC10327.1"/>
    <property type="molecule type" value="Genomic_DNA"/>
</dbReference>
<dbReference type="FunFam" id="3.40.50.850:FF:000003">
    <property type="entry name" value="Isochorismatase hydrolase"/>
    <property type="match status" value="1"/>
</dbReference>
<protein>
    <submittedName>
        <fullName evidence="2">Nicotinamidase family protein</fullName>
    </submittedName>
</protein>
<dbReference type="Gene3D" id="3.40.50.850">
    <property type="entry name" value="Isochorismatase-like"/>
    <property type="match status" value="1"/>
</dbReference>
<keyword evidence="3" id="KW-1185">Reference proteome</keyword>
<dbReference type="InterPro" id="IPR053152">
    <property type="entry name" value="Hydrolase_YcaC-like"/>
</dbReference>
<sequence length="208" mass="23107">MSSKPYVRLDKNDVAVLLVDHQAGLLSLVRDIDPDKFKNNVLALADMAKYFNLPTILTTSFETGPNGPLVPELKEMFPDAPFIARPGNINAWDNEDFVKAVKATGKKQLLIAGVVTEVCVAFPALSAIEEGFDVFVVTDASGTFNEITRHSAWDRMSQAGVQLMTWFGAACELHRDWRNDIEGLATLFSNHIPDYRNLMTSYDKLANK</sequence>
<dbReference type="PANTHER" id="PTHR43559">
    <property type="entry name" value="HYDROLASE YCAC-RELATED"/>
    <property type="match status" value="1"/>
</dbReference>
<dbReference type="AlphaFoldDB" id="A0A085AJD2"/>
<dbReference type="Proteomes" id="UP000028630">
    <property type="component" value="Unassembled WGS sequence"/>
</dbReference>
<accession>A0A085AJD2</accession>